<name>A0ABX1QQB7_9FLAO</name>
<keyword evidence="1" id="KW-0732">Signal</keyword>
<accession>A0ABX1QQB7</accession>
<keyword evidence="3" id="KW-1185">Reference proteome</keyword>
<dbReference type="Proteomes" id="UP000767947">
    <property type="component" value="Unassembled WGS sequence"/>
</dbReference>
<organism evidence="2 3">
    <name type="scientific">Flavobacterium solisilvae</name>
    <dbReference type="NCBI Taxonomy" id="1852019"/>
    <lineage>
        <taxon>Bacteria</taxon>
        <taxon>Pseudomonadati</taxon>
        <taxon>Bacteroidota</taxon>
        <taxon>Flavobacteriia</taxon>
        <taxon>Flavobacteriales</taxon>
        <taxon>Flavobacteriaceae</taxon>
        <taxon>Flavobacterium</taxon>
    </lineage>
</organism>
<sequence length="97" mass="11002">MKKIMFSLAFMLIGSFAFANSQNQLKKIDYKEATELIASLDTYSTDYSIIFKDTNFNSDNKTKVVDCLLKITFQFEDGTSQTIYVLVEGKSCKEILG</sequence>
<protein>
    <submittedName>
        <fullName evidence="2">Uncharacterized protein</fullName>
    </submittedName>
</protein>
<evidence type="ECO:0000313" key="3">
    <source>
        <dbReference type="Proteomes" id="UP000767947"/>
    </source>
</evidence>
<reference evidence="2 3" key="1">
    <citation type="submission" date="2020-02" db="EMBL/GenBank/DDBJ databases">
        <title>Flavobacterium sp. genome.</title>
        <authorList>
            <person name="Jung H.S."/>
            <person name="Baek J.H."/>
            <person name="Jeon C.O."/>
        </authorList>
    </citation>
    <scope>NUCLEOTIDE SEQUENCE [LARGE SCALE GENOMIC DNA]</scope>
    <source>
        <strain evidence="2 3">SE-s27</strain>
    </source>
</reference>
<evidence type="ECO:0000256" key="1">
    <source>
        <dbReference type="SAM" id="SignalP"/>
    </source>
</evidence>
<feature type="signal peptide" evidence="1">
    <location>
        <begin position="1"/>
        <end position="19"/>
    </location>
</feature>
<dbReference type="EMBL" id="JAAMPT010000199">
    <property type="protein sequence ID" value="NMH24379.1"/>
    <property type="molecule type" value="Genomic_DNA"/>
</dbReference>
<feature type="chain" id="PRO_5045578950" evidence="1">
    <location>
        <begin position="20"/>
        <end position="97"/>
    </location>
</feature>
<comment type="caution">
    <text evidence="2">The sequence shown here is derived from an EMBL/GenBank/DDBJ whole genome shotgun (WGS) entry which is preliminary data.</text>
</comment>
<proteinExistence type="predicted"/>
<evidence type="ECO:0000313" key="2">
    <source>
        <dbReference type="EMBL" id="NMH24379.1"/>
    </source>
</evidence>
<gene>
    <name evidence="2" type="ORF">G6042_03760</name>
</gene>
<dbReference type="RefSeq" id="WP_169522976.1">
    <property type="nucleotide sequence ID" value="NZ_JAAMPT010000199.1"/>
</dbReference>